<dbReference type="GeneID" id="34014126"/>
<dbReference type="RefSeq" id="WP_088582431.1">
    <property type="nucleotide sequence ID" value="NZ_CP022048.2"/>
</dbReference>
<protein>
    <submittedName>
        <fullName evidence="1">Uncharacterized protein</fullName>
    </submittedName>
</protein>
<dbReference type="KEGG" id="bvc:CEP68_06140"/>
<proteinExistence type="predicted"/>
<dbReference type="AlphaFoldDB" id="A0A1Z3U793"/>
<organism evidence="1 2">
    <name type="scientific">Brevundimonas vesicularis</name>
    <name type="common">Pseudomonas vesicularis</name>
    <dbReference type="NCBI Taxonomy" id="41276"/>
    <lineage>
        <taxon>Bacteria</taxon>
        <taxon>Pseudomonadati</taxon>
        <taxon>Pseudomonadota</taxon>
        <taxon>Alphaproteobacteria</taxon>
        <taxon>Caulobacterales</taxon>
        <taxon>Caulobacteraceae</taxon>
        <taxon>Brevundimonas</taxon>
    </lineage>
</organism>
<accession>A0A1Z3U793</accession>
<evidence type="ECO:0000313" key="1">
    <source>
        <dbReference type="EMBL" id="ASE39112.1"/>
    </source>
</evidence>
<name>A0A1Z3U793_BREVE</name>
<evidence type="ECO:0000313" key="2">
    <source>
        <dbReference type="Proteomes" id="UP000197050"/>
    </source>
</evidence>
<gene>
    <name evidence="1" type="ORF">CEP68_06140</name>
</gene>
<dbReference type="EMBL" id="CP022048">
    <property type="protein sequence ID" value="ASE39112.1"/>
    <property type="molecule type" value="Genomic_DNA"/>
</dbReference>
<sequence>MITRDQFIRGFNAIVSHYDGRTKIETAMFDAGWEDCRIGYDPVVIELQHQLEERCNDVCAGAGGTMIDYALNEGGECSDPSVGLTLKVDSAEAVWRWWEETKTGPFEPTTGRVLLPRAATDVMVQGACRTHTPGVPMSKDRGECPSFDARRRAWSDMVDRAVGAGA</sequence>
<dbReference type="Proteomes" id="UP000197050">
    <property type="component" value="Chromosome"/>
</dbReference>
<reference evidence="2" key="1">
    <citation type="submission" date="2017-06" db="EMBL/GenBank/DDBJ databases">
        <title>FDA dAtabase for Regulatory Grade micrObial Sequences (FDA-ARGOS): Supporting development and validation of Infectious Disease Dx tests.</title>
        <authorList>
            <person name="Minogue T."/>
            <person name="Wolcott M."/>
            <person name="Wasieloski L."/>
            <person name="Aguilar W."/>
            <person name="Moore D."/>
            <person name="Tallon L."/>
            <person name="Sadzewicz L."/>
            <person name="Sengamalay N."/>
            <person name="Ott S."/>
            <person name="Godinez A."/>
            <person name="Nagaraj S."/>
            <person name="Nadendla S."/>
            <person name="Geyer C."/>
            <person name="Sichtig H."/>
        </authorList>
    </citation>
    <scope>NUCLEOTIDE SEQUENCE [LARGE SCALE GENOMIC DNA]</scope>
    <source>
        <strain evidence="2">FDAARGOS_289</strain>
    </source>
</reference>